<evidence type="ECO:0000313" key="2">
    <source>
        <dbReference type="EMBL" id="NMK55329.1"/>
    </source>
</evidence>
<reference evidence="4 5" key="1">
    <citation type="journal article" date="2019" name="Sci. Transl. Med.">
        <title>Quorum sensing between bacterial species on the skin protects against epidermal injury in atopic dermatitis.</title>
        <authorList>
            <person name="Williams M.R."/>
        </authorList>
    </citation>
    <scope>NUCLEOTIDE SEQUENCE [LARGE SCALE GENOMIC DNA]</scope>
    <source>
        <strain evidence="4 5">H8</strain>
    </source>
</reference>
<dbReference type="Proteomes" id="UP000550736">
    <property type="component" value="Unassembled WGS sequence"/>
</dbReference>
<dbReference type="PANTHER" id="PTHR36437:SF2">
    <property type="entry name" value="GLYOXALASE_BLEOMYCIN RESISTANCE PROTEIN_DIOXYGENASE"/>
    <property type="match status" value="1"/>
</dbReference>
<dbReference type="EMBL" id="SCHC01000003">
    <property type="protein sequence ID" value="TBW76055.1"/>
    <property type="molecule type" value="Genomic_DNA"/>
</dbReference>
<proteinExistence type="predicted"/>
<evidence type="ECO:0000313" key="4">
    <source>
        <dbReference type="EMBL" id="TBW76055.1"/>
    </source>
</evidence>
<dbReference type="InterPro" id="IPR029068">
    <property type="entry name" value="Glyas_Bleomycin-R_OHBP_Dase"/>
</dbReference>
<evidence type="ECO:0000313" key="6">
    <source>
        <dbReference type="Proteomes" id="UP000538955"/>
    </source>
</evidence>
<dbReference type="Proteomes" id="UP000291949">
    <property type="component" value="Unassembled WGS sequence"/>
</dbReference>
<dbReference type="PANTHER" id="PTHR36437">
    <property type="entry name" value="GLYOXALASE/BLEOMYCIN RESISTANCE PROTEIN/DIOXYGENASE"/>
    <property type="match status" value="1"/>
</dbReference>
<evidence type="ECO:0000313" key="7">
    <source>
        <dbReference type="Proteomes" id="UP000550736"/>
    </source>
</evidence>
<protein>
    <submittedName>
        <fullName evidence="4">VOC family protein</fullName>
    </submittedName>
</protein>
<keyword evidence="6" id="KW-1185">Reference proteome</keyword>
<dbReference type="Pfam" id="PF00903">
    <property type="entry name" value="Glyoxalase"/>
    <property type="match status" value="1"/>
</dbReference>
<dbReference type="RefSeq" id="WP_002434067.1">
    <property type="nucleotide sequence ID" value="NZ_AP014956.1"/>
</dbReference>
<evidence type="ECO:0000313" key="5">
    <source>
        <dbReference type="Proteomes" id="UP000291949"/>
    </source>
</evidence>
<feature type="domain" description="VOC" evidence="1">
    <location>
        <begin position="1"/>
        <end position="128"/>
    </location>
</feature>
<dbReference type="InterPro" id="IPR004360">
    <property type="entry name" value="Glyas_Fos-R_dOase_dom"/>
</dbReference>
<name>A0A7X9WC94_STACP</name>
<organism evidence="4 5">
    <name type="scientific">Staphylococcus capitis</name>
    <dbReference type="NCBI Taxonomy" id="29388"/>
    <lineage>
        <taxon>Bacteria</taxon>
        <taxon>Bacillati</taxon>
        <taxon>Bacillota</taxon>
        <taxon>Bacilli</taxon>
        <taxon>Bacillales</taxon>
        <taxon>Staphylococcaceae</taxon>
        <taxon>Staphylococcus</taxon>
    </lineage>
</organism>
<gene>
    <name evidence="4" type="ORF">EQ811_09420</name>
    <name evidence="3" type="ORF">HHM13_11380</name>
    <name evidence="2" type="ORF">HHM24_11460</name>
</gene>
<reference evidence="6 7" key="2">
    <citation type="submission" date="2020-04" db="EMBL/GenBank/DDBJ databases">
        <title>The Epidemiology and Molecular Characteristics of Linezolid-Resistant Staphylococcus capitis in Huashan Hospital, Shanghai.</title>
        <authorList>
            <person name="Ding L."/>
            <person name="Li P."/>
            <person name="Yang Y."/>
            <person name="Lin D."/>
            <person name="Xu X."/>
        </authorList>
    </citation>
    <scope>NUCLEOTIDE SEQUENCE [LARGE SCALE GENOMIC DNA]</scope>
    <source>
        <strain evidence="3 7">12-86</strain>
        <strain evidence="2 6">17-84</strain>
    </source>
</reference>
<dbReference type="SUPFAM" id="SSF54593">
    <property type="entry name" value="Glyoxalase/Bleomycin resistance protein/Dihydroxybiphenyl dioxygenase"/>
    <property type="match status" value="1"/>
</dbReference>
<dbReference type="EMBL" id="JABBMI010000091">
    <property type="protein sequence ID" value="NMK55329.1"/>
    <property type="molecule type" value="Genomic_DNA"/>
</dbReference>
<dbReference type="InterPro" id="IPR037523">
    <property type="entry name" value="VOC_core"/>
</dbReference>
<evidence type="ECO:0000259" key="1">
    <source>
        <dbReference type="PROSITE" id="PS51819"/>
    </source>
</evidence>
<dbReference type="PROSITE" id="PS51819">
    <property type="entry name" value="VOC"/>
    <property type="match status" value="1"/>
</dbReference>
<dbReference type="AlphaFoldDB" id="A0A7X9WC94"/>
<comment type="caution">
    <text evidence="4">The sequence shown here is derived from an EMBL/GenBank/DDBJ whole genome shotgun (WGS) entry which is preliminary data.</text>
</comment>
<evidence type="ECO:0000313" key="3">
    <source>
        <dbReference type="EMBL" id="NMK98658.1"/>
    </source>
</evidence>
<dbReference type="Proteomes" id="UP000538955">
    <property type="component" value="Unassembled WGS sequence"/>
</dbReference>
<sequence>MDIIANSIFVENQEEALQFYTNVLGFKKKRDEPVGEGFRWLTLVSPTHQDGTELILEPNGNPISKDYQERLYEAGIPITMFGVKDVQQTYETLLESNVNFKVTPTTMGSVRMAIFDDTCGNLIQIIEN</sequence>
<dbReference type="EMBL" id="JABBLX010000055">
    <property type="protein sequence ID" value="NMK98658.1"/>
    <property type="molecule type" value="Genomic_DNA"/>
</dbReference>
<dbReference type="Gene3D" id="3.10.180.10">
    <property type="entry name" value="2,3-Dihydroxybiphenyl 1,2-Dioxygenase, domain 1"/>
    <property type="match status" value="1"/>
</dbReference>
<dbReference type="CDD" id="cd07263">
    <property type="entry name" value="VOC_like"/>
    <property type="match status" value="1"/>
</dbReference>
<accession>A0A7X9WC94</accession>